<dbReference type="EMBL" id="BAAASG010000011">
    <property type="protein sequence ID" value="GAA2500256.1"/>
    <property type="molecule type" value="Genomic_DNA"/>
</dbReference>
<dbReference type="Proteomes" id="UP001501777">
    <property type="component" value="Unassembled WGS sequence"/>
</dbReference>
<evidence type="ECO:0000259" key="1">
    <source>
        <dbReference type="Pfam" id="PF01370"/>
    </source>
</evidence>
<evidence type="ECO:0000313" key="2">
    <source>
        <dbReference type="EMBL" id="GAA2500256.1"/>
    </source>
</evidence>
<protein>
    <submittedName>
        <fullName evidence="2">SDR family oxidoreductase</fullName>
    </submittedName>
</protein>
<dbReference type="PANTHER" id="PTHR48079">
    <property type="entry name" value="PROTEIN YEEZ"/>
    <property type="match status" value="1"/>
</dbReference>
<dbReference type="PANTHER" id="PTHR48079:SF6">
    <property type="entry name" value="NAD(P)-BINDING DOMAIN-CONTAINING PROTEIN-RELATED"/>
    <property type="match status" value="1"/>
</dbReference>
<dbReference type="SUPFAM" id="SSF51735">
    <property type="entry name" value="NAD(P)-binding Rossmann-fold domains"/>
    <property type="match status" value="1"/>
</dbReference>
<dbReference type="InterPro" id="IPR051783">
    <property type="entry name" value="NAD(P)-dependent_oxidoreduct"/>
</dbReference>
<dbReference type="RefSeq" id="WP_344402551.1">
    <property type="nucleotide sequence ID" value="NZ_BAAASG010000011.1"/>
</dbReference>
<evidence type="ECO:0000313" key="3">
    <source>
        <dbReference type="Proteomes" id="UP001501777"/>
    </source>
</evidence>
<organism evidence="2 3">
    <name type="scientific">Streptomyces longisporus</name>
    <dbReference type="NCBI Taxonomy" id="1948"/>
    <lineage>
        <taxon>Bacteria</taxon>
        <taxon>Bacillati</taxon>
        <taxon>Actinomycetota</taxon>
        <taxon>Actinomycetes</taxon>
        <taxon>Kitasatosporales</taxon>
        <taxon>Streptomycetaceae</taxon>
        <taxon>Streptomyces</taxon>
    </lineage>
</organism>
<keyword evidence="3" id="KW-1185">Reference proteome</keyword>
<gene>
    <name evidence="2" type="ORF">GCM10010276_47910</name>
</gene>
<dbReference type="CDD" id="cd05262">
    <property type="entry name" value="SDR_a7"/>
    <property type="match status" value="1"/>
</dbReference>
<sequence length="301" mass="31247">MRVFVTGATGFIGSAVVRELLDAGHQVTGLARSDASVEALRAAGAEVRRGDLADPAGLAEGAAAADAVAHLAFIHDFSGTFDFAAACAADLRAVEAIGAALEGSDKPFVMSSGTALLQPGRLNTEEDTAPPESFGAVRARNEDAAVALADRGVRSAAVRFSPTVHGRGDKGFVSMLIGTAREKGFAAYVGDGANRWPAVHRTDAARLVRLALESAPAGTRLHAVGEEGVPFRDIAAVIGSHLDVPVRSITAEEAPDHFGWLAHVVGLDVPASNTLTRKWLGWEPAGPGLIEDLEEGHYFTA</sequence>
<dbReference type="Gene3D" id="3.40.50.720">
    <property type="entry name" value="NAD(P)-binding Rossmann-like Domain"/>
    <property type="match status" value="1"/>
</dbReference>
<accession>A0ABP5ZT31</accession>
<comment type="caution">
    <text evidence="2">The sequence shown here is derived from an EMBL/GenBank/DDBJ whole genome shotgun (WGS) entry which is preliminary data.</text>
</comment>
<proteinExistence type="predicted"/>
<dbReference type="Pfam" id="PF01370">
    <property type="entry name" value="Epimerase"/>
    <property type="match status" value="1"/>
</dbReference>
<reference evidence="3" key="1">
    <citation type="journal article" date="2019" name="Int. J. Syst. Evol. Microbiol.">
        <title>The Global Catalogue of Microorganisms (GCM) 10K type strain sequencing project: providing services to taxonomists for standard genome sequencing and annotation.</title>
        <authorList>
            <consortium name="The Broad Institute Genomics Platform"/>
            <consortium name="The Broad Institute Genome Sequencing Center for Infectious Disease"/>
            <person name="Wu L."/>
            <person name="Ma J."/>
        </authorList>
    </citation>
    <scope>NUCLEOTIDE SEQUENCE [LARGE SCALE GENOMIC DNA]</scope>
    <source>
        <strain evidence="3">JCM 4395</strain>
    </source>
</reference>
<feature type="domain" description="NAD-dependent epimerase/dehydratase" evidence="1">
    <location>
        <begin position="3"/>
        <end position="215"/>
    </location>
</feature>
<dbReference type="InterPro" id="IPR036291">
    <property type="entry name" value="NAD(P)-bd_dom_sf"/>
</dbReference>
<name>A0ABP5ZT31_STRLO</name>
<dbReference type="InterPro" id="IPR001509">
    <property type="entry name" value="Epimerase_deHydtase"/>
</dbReference>